<evidence type="ECO:0000259" key="11">
    <source>
        <dbReference type="PROSITE" id="PS00486"/>
    </source>
</evidence>
<evidence type="ECO:0000313" key="12">
    <source>
        <dbReference type="EMBL" id="ODN72209.1"/>
    </source>
</evidence>
<dbReference type="FunFam" id="3.40.50.300:FF:000870">
    <property type="entry name" value="MutS protein homolog 4"/>
    <property type="match status" value="1"/>
</dbReference>
<feature type="domain" description="DNA mismatch repair proteins mutS family" evidence="11">
    <location>
        <begin position="748"/>
        <end position="764"/>
    </location>
</feature>
<dbReference type="InterPro" id="IPR007696">
    <property type="entry name" value="DNA_mismatch_repair_MutS_core"/>
</dbReference>
<comment type="caution">
    <text evidence="12">The sequence shown here is derived from an EMBL/GenBank/DDBJ whole genome shotgun (WGS) entry which is preliminary data.</text>
</comment>
<dbReference type="InterPro" id="IPR007695">
    <property type="entry name" value="DNA_mismatch_repair_MutS-lik_N"/>
</dbReference>
<evidence type="ECO:0000256" key="10">
    <source>
        <dbReference type="RuleBase" id="RU003756"/>
    </source>
</evidence>
<keyword evidence="4 9" id="KW-0227">DNA damage</keyword>
<protein>
    <recommendedName>
        <fullName evidence="2 9">DNA mismatch repair protein MutS</fullName>
    </recommendedName>
</protein>
<keyword evidence="7 9" id="KW-0234">DNA repair</keyword>
<keyword evidence="13" id="KW-1185">Reference proteome</keyword>
<dbReference type="InterPro" id="IPR017261">
    <property type="entry name" value="DNA_mismatch_repair_MutS/MSH"/>
</dbReference>
<evidence type="ECO:0000256" key="8">
    <source>
        <dbReference type="ARBA" id="ARBA00024647"/>
    </source>
</evidence>
<dbReference type="GO" id="GO:0030983">
    <property type="term" value="F:mismatched DNA binding"/>
    <property type="evidence" value="ECO:0007669"/>
    <property type="project" value="InterPro"/>
</dbReference>
<dbReference type="FunFam" id="3.40.1170.10:FF:000001">
    <property type="entry name" value="DNA mismatch repair protein MutS"/>
    <property type="match status" value="1"/>
</dbReference>
<comment type="similarity">
    <text evidence="1 9 10">Belongs to the DNA mismatch repair MutS family.</text>
</comment>
<dbReference type="GO" id="GO:0003684">
    <property type="term" value="F:damaged DNA binding"/>
    <property type="evidence" value="ECO:0007669"/>
    <property type="project" value="UniProtKB-UniRule"/>
</dbReference>
<dbReference type="EMBL" id="MCRJ01000005">
    <property type="protein sequence ID" value="ODN72209.1"/>
    <property type="molecule type" value="Genomic_DNA"/>
</dbReference>
<evidence type="ECO:0000256" key="4">
    <source>
        <dbReference type="ARBA" id="ARBA00022763"/>
    </source>
</evidence>
<keyword evidence="6 9" id="KW-0238">DNA-binding</keyword>
<dbReference type="SMART" id="SM00534">
    <property type="entry name" value="MUTSac"/>
    <property type="match status" value="1"/>
</dbReference>
<dbReference type="PANTHER" id="PTHR11361:SF34">
    <property type="entry name" value="DNA MISMATCH REPAIR PROTEIN MSH1, MITOCHONDRIAL"/>
    <property type="match status" value="1"/>
</dbReference>
<evidence type="ECO:0000256" key="1">
    <source>
        <dbReference type="ARBA" id="ARBA00006271"/>
    </source>
</evidence>
<dbReference type="SUPFAM" id="SSF53150">
    <property type="entry name" value="DNA repair protein MutS, domain II"/>
    <property type="match status" value="1"/>
</dbReference>
<dbReference type="Gene3D" id="3.40.1170.10">
    <property type="entry name" value="DNA repair protein MutS, domain I"/>
    <property type="match status" value="1"/>
</dbReference>
<dbReference type="InterPro" id="IPR036678">
    <property type="entry name" value="MutS_con_dom_sf"/>
</dbReference>
<sequence length="925" mass="98341">MTRPFVPDADAGAGDAPLVVPGTAAMPEAVDPGRITPVMEQFIEIKAANPDSLLFFRMGDFYEMFFDDAEVASRALGITLTKRGKHLGQDIPMCGVPVHAADDYLQRLIMLGHRVAVCEQTEDPAEARKRGSKSVVRRDVVRLVTPGTITEDTLLDARRANFLAAVARAKGGAEGGDDRFALAWVDMSTGVFRVSEVEGDALSSAIARIEPRELLVPDVLFSEDGLRAIWRQSGAAAVPVPRAFFDGATAATRVAAFYGVASLDAYGQFSRLELQAAAAVVGYLDRTQIGQRPPLDPPRREGSGGTMAIDAATRANLELVRTLGGDRRGSLLSAIDRTVTGAGARLLAERLAAPLTDPEEIRRRQDAVALFLGDATLRADIARRLAAVPDMARALSRLVLGRGGPRDLMAVAGGLSAAAGIFGRLVEIADPGAEVAAALASLAAAPHDLGAELVAALDDELPLLKRDGGFVRAGCRADLDESRALRDESRKVIASLQQGYVEKTDIRALKIRHNNVLGYFVEVGPNHAPALLAPPLSALFIHRQTLANAVRFSTFELGELEGRIARAGEQSLAIELEVFDRLLAKVIAAGDAIKRAAAALAVLDVAAALATLADAAGHVRPKVDASLAFRIEGGRHPVVEKVLAEEGQAFVPNDADLGPEQGVGEGGRIWLVTGPNMAGKSTFLRQNALIAVMAQMGAFVPAAFAHIGVVDRLFSRVGAADDLARGRSTFMVEMIETAAILNQAGPRALVILDEIGRGTATFDGLSIAWATIEHLHAVNRARALFATHYHELTALSERLERVMNATVKVREWKGDVVFLHEIVPGAADRSYGIQVAKLAGLPAAVVERARAVLTELEKSGGHAPASLIDDLPLFTAARRRVAPVEAEAVPRLFELLDAINPDDLTPRAALEALYALKAERIKSGS</sequence>
<dbReference type="Gene3D" id="1.10.1420.10">
    <property type="match status" value="2"/>
</dbReference>
<dbReference type="PANTHER" id="PTHR11361">
    <property type="entry name" value="DNA MISMATCH REPAIR PROTEIN MUTS FAMILY MEMBER"/>
    <property type="match status" value="1"/>
</dbReference>
<dbReference type="Proteomes" id="UP000094622">
    <property type="component" value="Unassembled WGS sequence"/>
</dbReference>
<dbReference type="Pfam" id="PF05192">
    <property type="entry name" value="MutS_III"/>
    <property type="match status" value="1"/>
</dbReference>
<evidence type="ECO:0000256" key="5">
    <source>
        <dbReference type="ARBA" id="ARBA00022840"/>
    </source>
</evidence>
<dbReference type="SUPFAM" id="SSF55271">
    <property type="entry name" value="DNA repair protein MutS, domain I"/>
    <property type="match status" value="1"/>
</dbReference>
<dbReference type="InterPro" id="IPR007861">
    <property type="entry name" value="DNA_mismatch_repair_MutS_clamp"/>
</dbReference>
<comment type="function">
    <text evidence="8 9">This protein is involved in the repair of mismatches in DNA. It is possible that it carries out the mismatch recognition step. This protein has a weak ATPase activity.</text>
</comment>
<dbReference type="HAMAP" id="MF_00096">
    <property type="entry name" value="MutS"/>
    <property type="match status" value="1"/>
</dbReference>
<evidence type="ECO:0000256" key="6">
    <source>
        <dbReference type="ARBA" id="ARBA00023125"/>
    </source>
</evidence>
<dbReference type="InterPro" id="IPR036187">
    <property type="entry name" value="DNA_mismatch_repair_MutS_sf"/>
</dbReference>
<dbReference type="NCBIfam" id="TIGR01070">
    <property type="entry name" value="mutS1"/>
    <property type="match status" value="1"/>
</dbReference>
<dbReference type="GO" id="GO:0140664">
    <property type="term" value="F:ATP-dependent DNA damage sensor activity"/>
    <property type="evidence" value="ECO:0007669"/>
    <property type="project" value="InterPro"/>
</dbReference>
<organism evidence="12 13">
    <name type="scientific">Methylobrevis pamukkalensis</name>
    <dbReference type="NCBI Taxonomy" id="1439726"/>
    <lineage>
        <taxon>Bacteria</taxon>
        <taxon>Pseudomonadati</taxon>
        <taxon>Pseudomonadota</taxon>
        <taxon>Alphaproteobacteria</taxon>
        <taxon>Hyphomicrobiales</taxon>
        <taxon>Pleomorphomonadaceae</taxon>
        <taxon>Methylobrevis</taxon>
    </lineage>
</organism>
<dbReference type="PIRSF" id="PIRSF037677">
    <property type="entry name" value="DNA_mis_repair_Msh6"/>
    <property type="match status" value="1"/>
</dbReference>
<dbReference type="GO" id="GO:0005524">
    <property type="term" value="F:ATP binding"/>
    <property type="evidence" value="ECO:0007669"/>
    <property type="project" value="UniProtKB-UniRule"/>
</dbReference>
<dbReference type="NCBIfam" id="NF003810">
    <property type="entry name" value="PRK05399.1"/>
    <property type="match status" value="1"/>
</dbReference>
<dbReference type="InterPro" id="IPR045076">
    <property type="entry name" value="MutS"/>
</dbReference>
<keyword evidence="3 9" id="KW-0547">Nucleotide-binding</keyword>
<dbReference type="GO" id="GO:0005829">
    <property type="term" value="C:cytosol"/>
    <property type="evidence" value="ECO:0007669"/>
    <property type="project" value="TreeGrafter"/>
</dbReference>
<dbReference type="GO" id="GO:0006298">
    <property type="term" value="P:mismatch repair"/>
    <property type="evidence" value="ECO:0007669"/>
    <property type="project" value="UniProtKB-UniRule"/>
</dbReference>
<evidence type="ECO:0000256" key="9">
    <source>
        <dbReference type="HAMAP-Rule" id="MF_00096"/>
    </source>
</evidence>
<dbReference type="Gene3D" id="3.30.420.110">
    <property type="entry name" value="MutS, connector domain"/>
    <property type="match status" value="1"/>
</dbReference>
<name>A0A1E3H794_9HYPH</name>
<dbReference type="Pfam" id="PF05188">
    <property type="entry name" value="MutS_II"/>
    <property type="match status" value="1"/>
</dbReference>
<dbReference type="InterPro" id="IPR027417">
    <property type="entry name" value="P-loop_NTPase"/>
</dbReference>
<dbReference type="CDD" id="cd03284">
    <property type="entry name" value="ABC_MutS1"/>
    <property type="match status" value="1"/>
</dbReference>
<evidence type="ECO:0000256" key="2">
    <source>
        <dbReference type="ARBA" id="ARBA00021982"/>
    </source>
</evidence>
<dbReference type="RefSeq" id="WP_425349101.1">
    <property type="nucleotide sequence ID" value="NZ_MCRJ01000005.1"/>
</dbReference>
<evidence type="ECO:0000256" key="3">
    <source>
        <dbReference type="ARBA" id="ARBA00022741"/>
    </source>
</evidence>
<reference evidence="12 13" key="1">
    <citation type="submission" date="2016-07" db="EMBL/GenBank/DDBJ databases">
        <title>Draft Genome Sequence of Methylobrevis pamukkalensis PK2.</title>
        <authorList>
            <person name="Vasilenko O.V."/>
            <person name="Doronina N.V."/>
            <person name="Shmareva M.N."/>
            <person name="Tarlachkov S.V."/>
            <person name="Mustakhimov I."/>
            <person name="Trotsenko Y.A."/>
        </authorList>
    </citation>
    <scope>NUCLEOTIDE SEQUENCE [LARGE SCALE GENOMIC DNA]</scope>
    <source>
        <strain evidence="12 13">PK2</strain>
    </source>
</reference>
<dbReference type="SMART" id="SM00533">
    <property type="entry name" value="MUTSd"/>
    <property type="match status" value="1"/>
</dbReference>
<feature type="binding site" evidence="9">
    <location>
        <begin position="674"/>
        <end position="681"/>
    </location>
    <ligand>
        <name>ATP</name>
        <dbReference type="ChEBI" id="CHEBI:30616"/>
    </ligand>
</feature>
<dbReference type="InterPro" id="IPR000432">
    <property type="entry name" value="DNA_mismatch_repair_MutS_C"/>
</dbReference>
<proteinExistence type="inferred from homology"/>
<evidence type="ECO:0000313" key="13">
    <source>
        <dbReference type="Proteomes" id="UP000094622"/>
    </source>
</evidence>
<dbReference type="Gene3D" id="3.40.50.300">
    <property type="entry name" value="P-loop containing nucleotide triphosphate hydrolases"/>
    <property type="match status" value="1"/>
</dbReference>
<dbReference type="Gene3D" id="6.10.140.430">
    <property type="match status" value="1"/>
</dbReference>
<evidence type="ECO:0000256" key="7">
    <source>
        <dbReference type="ARBA" id="ARBA00023204"/>
    </source>
</evidence>
<keyword evidence="5 9" id="KW-0067">ATP-binding</keyword>
<dbReference type="SUPFAM" id="SSF52540">
    <property type="entry name" value="P-loop containing nucleoside triphosphate hydrolases"/>
    <property type="match status" value="1"/>
</dbReference>
<gene>
    <name evidence="9 12" type="primary">mutS</name>
    <name evidence="12" type="ORF">A6302_00398</name>
</gene>
<dbReference type="AlphaFoldDB" id="A0A1E3H794"/>
<dbReference type="InterPro" id="IPR007860">
    <property type="entry name" value="DNA_mmatch_repair_MutS_con_dom"/>
</dbReference>
<dbReference type="InterPro" id="IPR016151">
    <property type="entry name" value="DNA_mismatch_repair_MutS_N"/>
</dbReference>
<dbReference type="Pfam" id="PF05190">
    <property type="entry name" value="MutS_IV"/>
    <property type="match status" value="1"/>
</dbReference>
<dbReference type="PATRIC" id="fig|1439726.3.peg.420"/>
<dbReference type="PROSITE" id="PS00486">
    <property type="entry name" value="DNA_MISMATCH_REPAIR_2"/>
    <property type="match status" value="1"/>
</dbReference>
<dbReference type="SUPFAM" id="SSF48334">
    <property type="entry name" value="DNA repair protein MutS, domain III"/>
    <property type="match status" value="1"/>
</dbReference>
<dbReference type="Pfam" id="PF01624">
    <property type="entry name" value="MutS_I"/>
    <property type="match status" value="1"/>
</dbReference>
<dbReference type="InterPro" id="IPR005748">
    <property type="entry name" value="DNA_mismatch_repair_MutS"/>
</dbReference>
<dbReference type="Pfam" id="PF00488">
    <property type="entry name" value="MutS_V"/>
    <property type="match status" value="1"/>
</dbReference>
<accession>A0A1E3H794</accession>